<name>A0ABR7DEH1_9CLOT</name>
<protein>
    <submittedName>
        <fullName evidence="1">DGQHR domain-containing protein</fullName>
    </submittedName>
</protein>
<dbReference type="EMBL" id="JACOOO010000024">
    <property type="protein sequence ID" value="MBC5629480.1"/>
    <property type="molecule type" value="Genomic_DNA"/>
</dbReference>
<reference evidence="1 2" key="1">
    <citation type="submission" date="2020-08" db="EMBL/GenBank/DDBJ databases">
        <title>Genome public.</title>
        <authorList>
            <person name="Liu C."/>
            <person name="Sun Q."/>
        </authorList>
    </citation>
    <scope>NUCLEOTIDE SEQUENCE [LARGE SCALE GENOMIC DNA]</scope>
    <source>
        <strain evidence="1 2">NSJ-6</strain>
    </source>
</reference>
<evidence type="ECO:0000313" key="2">
    <source>
        <dbReference type="Proteomes" id="UP000596929"/>
    </source>
</evidence>
<proteinExistence type="predicted"/>
<comment type="caution">
    <text evidence="1">The sequence shown here is derived from an EMBL/GenBank/DDBJ whole genome shotgun (WGS) entry which is preliminary data.</text>
</comment>
<sequence length="366" mass="42219">MNKVDLTPIIQKGEIFWFFKSDPRIVVKLLADIKDGEEQEAQRPWIKKKVKEISDYVGGKIKFEGSVLKCAGILPSAPVLDIIDPLKIQKDDKGNYYIEFPTTEEEIKNFLGCIETVDGQHRLRAFMDDFINMNLSDDIVYEMGFFVFENLGLQEKRELFLITNEKQDTMSKNLLKLMKKYLGLLDDNDERIYEIVEGLNKENYSPIKGKIVIGEQKVSGGWKETQVSKVIKNSDSFNKLKDLEDNKIKKIISNYLKAWEEVYNKKIKTNKHIITKISGFRFMMYIFPKIYDTLINLELAATVDNFKTYVKIVKDASAVDDVFDDKTHKLAFRGEGGTIKLANDIAGEYEKILKKRSKKFDPSDGI</sequence>
<accession>A0ABR7DEH1</accession>
<dbReference type="NCBIfam" id="TIGR03187">
    <property type="entry name" value="DGQHR"/>
    <property type="match status" value="1"/>
</dbReference>
<organism evidence="1 2">
    <name type="scientific">Clostridium hominis</name>
    <dbReference type="NCBI Taxonomy" id="2763036"/>
    <lineage>
        <taxon>Bacteria</taxon>
        <taxon>Bacillati</taxon>
        <taxon>Bacillota</taxon>
        <taxon>Clostridia</taxon>
        <taxon>Eubacteriales</taxon>
        <taxon>Clostridiaceae</taxon>
        <taxon>Clostridium</taxon>
    </lineage>
</organism>
<dbReference type="Proteomes" id="UP000596929">
    <property type="component" value="Unassembled WGS sequence"/>
</dbReference>
<evidence type="ECO:0000313" key="1">
    <source>
        <dbReference type="EMBL" id="MBC5629480.1"/>
    </source>
</evidence>
<dbReference type="InterPro" id="IPR017601">
    <property type="entry name" value="DGQHR-contain_dom"/>
</dbReference>
<keyword evidence="2" id="KW-1185">Reference proteome</keyword>
<gene>
    <name evidence="1" type="ORF">H8S20_11330</name>
</gene>
<dbReference type="RefSeq" id="WP_186860178.1">
    <property type="nucleotide sequence ID" value="NZ_JACOOO010000024.1"/>
</dbReference>